<dbReference type="SUPFAM" id="SSF48317">
    <property type="entry name" value="Acid phosphatase/Vanadium-dependent haloperoxidase"/>
    <property type="match status" value="1"/>
</dbReference>
<evidence type="ECO:0000256" key="6">
    <source>
        <dbReference type="ARBA" id="ARBA00023136"/>
    </source>
</evidence>
<dbReference type="InterPro" id="IPR000326">
    <property type="entry name" value="PAP2/HPO"/>
</dbReference>
<feature type="domain" description="VTT" evidence="9">
    <location>
        <begin position="39"/>
        <end position="162"/>
    </location>
</feature>
<sequence length="694" mass="74513">MEHAYVHLLYLLAGHPAWTLAVAFLAAFLEAVAVIGTFIPGSTAMFLAGALAGTGSLNLGALFACAIAGAVAGDGMSYWLGSRYKSEIGQLWPFRTHPQVFEAAHNFFAKHGPKSVVFARFIGPLRAIVPVVAGTSGMTPVRFYTMNILSALLWAPAHILPGVIFGASVQVAGAVSFRLVIIIALLVGIVWFSFWGARFVLLHAGAWASAVGRTLMTWASHHEGRAGRLALQLLSPTRPASGAIGVASVIVLLSCWLFFGVLQDVISGDPLVRVDVSVYHFLQSVRSPWGDIVLSGLATPASVTTLAALVATAALWMVWERRWRTLGYWLAAVVFSQLLIFTLQFAIRRAPPDSLASGAYVFPSNHVAAVVVVYGFLAFLLTRRVGTLAGVLVVTASTFVVVSVSLSGLYFGRFWFSDAIGGAALALVWVSVVAFTAVWRKPVVQPSRGFMPVLMLTVVCVSVAAQLHVGPPAPKADSAPGNAPVIATTSQWTDSLWQSLPCHRSDMEGDRKEALTIQWSANVEEIRSRLRTQGWVDGAEPSARSLLSLASPKVSAMALPVLPELNNGVPSLLLFTHRGSTRDERDVLRFWPTDYAIEEQGSAPAIPIWLGSLVHERLYRASWPINMLRAVDPATAPLAVHDQLPTLPGVAVLAKKDCHGIPVTLLTSRSDRRGPAASEPVVPTLDAINRTMRD</sequence>
<reference evidence="11 12" key="1">
    <citation type="submission" date="2020-07" db="EMBL/GenBank/DDBJ databases">
        <title>Exploring microbial biodiversity for novel pathways involved in the catabolism of aromatic compounds derived from lignin.</title>
        <authorList>
            <person name="Elkins J."/>
        </authorList>
    </citation>
    <scope>NUCLEOTIDE SEQUENCE [LARGE SCALE GENOMIC DNA]</scope>
    <source>
        <strain evidence="11 12">H2C3B</strain>
    </source>
</reference>
<feature type="domain" description="Phosphatidic acid phosphatase type 2/haloperoxidase" evidence="8">
    <location>
        <begin position="360"/>
        <end position="434"/>
    </location>
</feature>
<feature type="transmembrane region" description="Helical" evidence="7">
    <location>
        <begin position="359"/>
        <end position="381"/>
    </location>
</feature>
<dbReference type="AlphaFoldDB" id="A0A7Z0B392"/>
<evidence type="ECO:0000313" key="12">
    <source>
        <dbReference type="Proteomes" id="UP000572540"/>
    </source>
</evidence>
<dbReference type="InterPro" id="IPR036938">
    <property type="entry name" value="PAP2/HPO_sf"/>
</dbReference>
<dbReference type="Pfam" id="PF01569">
    <property type="entry name" value="PAP2"/>
    <property type="match status" value="1"/>
</dbReference>
<evidence type="ECO:0000256" key="4">
    <source>
        <dbReference type="ARBA" id="ARBA00022692"/>
    </source>
</evidence>
<evidence type="ECO:0000256" key="1">
    <source>
        <dbReference type="ARBA" id="ARBA00004651"/>
    </source>
</evidence>
<comment type="caution">
    <text evidence="11">The sequence shown here is derived from an EMBL/GenBank/DDBJ whole genome shotgun (WGS) entry which is preliminary data.</text>
</comment>
<name>A0A7Z0B392_9BURK</name>
<evidence type="ECO:0000259" key="8">
    <source>
        <dbReference type="Pfam" id="PF01569"/>
    </source>
</evidence>
<feature type="transmembrane region" description="Helical" evidence="7">
    <location>
        <begin position="148"/>
        <end position="168"/>
    </location>
</feature>
<evidence type="ECO:0000313" key="11">
    <source>
        <dbReference type="EMBL" id="NYH18843.1"/>
    </source>
</evidence>
<keyword evidence="6 7" id="KW-0472">Membrane</keyword>
<evidence type="ECO:0000256" key="2">
    <source>
        <dbReference type="ARBA" id="ARBA00010792"/>
    </source>
</evidence>
<comment type="subcellular location">
    <subcellularLocation>
        <location evidence="1">Cell membrane</location>
        <topology evidence="1">Multi-pass membrane protein</topology>
    </subcellularLocation>
</comment>
<dbReference type="Pfam" id="PF09335">
    <property type="entry name" value="VTT_dom"/>
    <property type="match status" value="1"/>
</dbReference>
<evidence type="ECO:0000256" key="3">
    <source>
        <dbReference type="ARBA" id="ARBA00022475"/>
    </source>
</evidence>
<dbReference type="GO" id="GO:0005886">
    <property type="term" value="C:plasma membrane"/>
    <property type="evidence" value="ECO:0007669"/>
    <property type="project" value="UniProtKB-SubCell"/>
</dbReference>
<organism evidence="11 12">
    <name type="scientific">Paraburkholderia bryophila</name>
    <dbReference type="NCBI Taxonomy" id="420952"/>
    <lineage>
        <taxon>Bacteria</taxon>
        <taxon>Pseudomonadati</taxon>
        <taxon>Pseudomonadota</taxon>
        <taxon>Betaproteobacteria</taxon>
        <taxon>Burkholderiales</taxon>
        <taxon>Burkholderiaceae</taxon>
        <taxon>Paraburkholderia</taxon>
    </lineage>
</organism>
<feature type="transmembrane region" description="Helical" evidence="7">
    <location>
        <begin position="175"/>
        <end position="194"/>
    </location>
</feature>
<keyword evidence="3" id="KW-1003">Cell membrane</keyword>
<dbReference type="RefSeq" id="WP_179706205.1">
    <property type="nucleotide sequence ID" value="NZ_JACCAU010000001.1"/>
</dbReference>
<evidence type="ECO:0000256" key="7">
    <source>
        <dbReference type="SAM" id="Phobius"/>
    </source>
</evidence>
<feature type="transmembrane region" description="Helical" evidence="7">
    <location>
        <begin position="326"/>
        <end position="347"/>
    </location>
</feature>
<dbReference type="Gene3D" id="1.20.144.10">
    <property type="entry name" value="Phosphatidic acid phosphatase type 2/haloperoxidase"/>
    <property type="match status" value="1"/>
</dbReference>
<dbReference type="Pfam" id="PF14067">
    <property type="entry name" value="LssY_C"/>
    <property type="match status" value="1"/>
</dbReference>
<keyword evidence="4 7" id="KW-0812">Transmembrane</keyword>
<feature type="transmembrane region" description="Helical" evidence="7">
    <location>
        <begin position="450"/>
        <end position="469"/>
    </location>
</feature>
<proteinExistence type="inferred from homology"/>
<feature type="transmembrane region" description="Helical" evidence="7">
    <location>
        <begin position="419"/>
        <end position="438"/>
    </location>
</feature>
<evidence type="ECO:0000259" key="10">
    <source>
        <dbReference type="Pfam" id="PF14067"/>
    </source>
</evidence>
<evidence type="ECO:0000259" key="9">
    <source>
        <dbReference type="Pfam" id="PF09335"/>
    </source>
</evidence>
<comment type="similarity">
    <text evidence="2">Belongs to the DedA family.</text>
</comment>
<dbReference type="InterPro" id="IPR032818">
    <property type="entry name" value="DedA-like"/>
</dbReference>
<feature type="transmembrane region" description="Helical" evidence="7">
    <location>
        <begin position="240"/>
        <end position="262"/>
    </location>
</feature>
<dbReference type="Proteomes" id="UP000572540">
    <property type="component" value="Unassembled WGS sequence"/>
</dbReference>
<dbReference type="CDD" id="cd03392">
    <property type="entry name" value="PAP2_like_2"/>
    <property type="match status" value="1"/>
</dbReference>
<feature type="domain" description="LssY-like C-terminal" evidence="10">
    <location>
        <begin position="499"/>
        <end position="617"/>
    </location>
</feature>
<keyword evidence="5 7" id="KW-1133">Transmembrane helix</keyword>
<dbReference type="EMBL" id="JACCAU010000001">
    <property type="protein sequence ID" value="NYH18843.1"/>
    <property type="molecule type" value="Genomic_DNA"/>
</dbReference>
<feature type="transmembrane region" description="Helical" evidence="7">
    <location>
        <begin position="292"/>
        <end position="319"/>
    </location>
</feature>
<evidence type="ECO:0000256" key="5">
    <source>
        <dbReference type="ARBA" id="ARBA00022989"/>
    </source>
</evidence>
<feature type="transmembrane region" description="Helical" evidence="7">
    <location>
        <begin position="46"/>
        <end position="72"/>
    </location>
</feature>
<dbReference type="PANTHER" id="PTHR30353:SF15">
    <property type="entry name" value="INNER MEMBRANE PROTEIN YABI"/>
    <property type="match status" value="1"/>
</dbReference>
<feature type="transmembrane region" description="Helical" evidence="7">
    <location>
        <begin position="17"/>
        <end position="39"/>
    </location>
</feature>
<accession>A0A7Z0B392</accession>
<dbReference type="InterPro" id="IPR025902">
    <property type="entry name" value="LssY-like-C_dom"/>
</dbReference>
<dbReference type="PANTHER" id="PTHR30353">
    <property type="entry name" value="INNER MEMBRANE PROTEIN DEDA-RELATED"/>
    <property type="match status" value="1"/>
</dbReference>
<dbReference type="InterPro" id="IPR032816">
    <property type="entry name" value="VTT_dom"/>
</dbReference>
<feature type="transmembrane region" description="Helical" evidence="7">
    <location>
        <begin position="388"/>
        <end position="413"/>
    </location>
</feature>
<gene>
    <name evidence="11" type="ORF">GGD41_006071</name>
</gene>
<protein>
    <submittedName>
        <fullName evidence="11">Membrane protein DedA with SNARE-associated domain/membrane-associated phospholipid phosphatase</fullName>
    </submittedName>
</protein>